<dbReference type="Gramene" id="ESW30553">
    <property type="protein sequence ID" value="ESW30553"/>
    <property type="gene ID" value="PHAVU_002G162600g"/>
</dbReference>
<keyword evidence="1" id="KW-0812">Transmembrane</keyword>
<evidence type="ECO:0000256" key="2">
    <source>
        <dbReference type="SAM" id="SignalP"/>
    </source>
</evidence>
<sequence>MAIFRFSFGFGLLALLLSLIFTLYVPLSAHAQSLPPAPPPTSDGTSIDQGVAYVLMMLALALTYLIHSSSVF</sequence>
<name>V7CMG6_PHAVU</name>
<dbReference type="Proteomes" id="UP000000226">
    <property type="component" value="Chromosome 2"/>
</dbReference>
<dbReference type="STRING" id="3885.V7CMG6"/>
<reference evidence="4" key="1">
    <citation type="journal article" date="2014" name="Nat. Genet.">
        <title>A reference genome for common bean and genome-wide analysis of dual domestications.</title>
        <authorList>
            <person name="Schmutz J."/>
            <person name="McClean P.E."/>
            <person name="Mamidi S."/>
            <person name="Wu G.A."/>
            <person name="Cannon S.B."/>
            <person name="Grimwood J."/>
            <person name="Jenkins J."/>
            <person name="Shu S."/>
            <person name="Song Q."/>
            <person name="Chavarro C."/>
            <person name="Torres-Torres M."/>
            <person name="Geffroy V."/>
            <person name="Moghaddam S.M."/>
            <person name="Gao D."/>
            <person name="Abernathy B."/>
            <person name="Barry K."/>
            <person name="Blair M."/>
            <person name="Brick M.A."/>
            <person name="Chovatia M."/>
            <person name="Gepts P."/>
            <person name="Goodstein D.M."/>
            <person name="Gonzales M."/>
            <person name="Hellsten U."/>
            <person name="Hyten D.L."/>
            <person name="Jia G."/>
            <person name="Kelly J.D."/>
            <person name="Kudrna D."/>
            <person name="Lee R."/>
            <person name="Richard M.M."/>
            <person name="Miklas P.N."/>
            <person name="Osorno J.M."/>
            <person name="Rodrigues J."/>
            <person name="Thareau V."/>
            <person name="Urrea C.A."/>
            <person name="Wang M."/>
            <person name="Yu Y."/>
            <person name="Zhang M."/>
            <person name="Wing R.A."/>
            <person name="Cregan P.B."/>
            <person name="Rokhsar D.S."/>
            <person name="Jackson S.A."/>
        </authorList>
    </citation>
    <scope>NUCLEOTIDE SEQUENCE [LARGE SCALE GENOMIC DNA]</scope>
    <source>
        <strain evidence="4">cv. G19833</strain>
    </source>
</reference>
<feature type="chain" id="PRO_5004757910" evidence="2">
    <location>
        <begin position="32"/>
        <end position="72"/>
    </location>
</feature>
<keyword evidence="1" id="KW-1133">Transmembrane helix</keyword>
<evidence type="ECO:0000256" key="1">
    <source>
        <dbReference type="SAM" id="Phobius"/>
    </source>
</evidence>
<organism evidence="3 4">
    <name type="scientific">Phaseolus vulgaris</name>
    <name type="common">Kidney bean</name>
    <name type="synonym">French bean</name>
    <dbReference type="NCBI Taxonomy" id="3885"/>
    <lineage>
        <taxon>Eukaryota</taxon>
        <taxon>Viridiplantae</taxon>
        <taxon>Streptophyta</taxon>
        <taxon>Embryophyta</taxon>
        <taxon>Tracheophyta</taxon>
        <taxon>Spermatophyta</taxon>
        <taxon>Magnoliopsida</taxon>
        <taxon>eudicotyledons</taxon>
        <taxon>Gunneridae</taxon>
        <taxon>Pentapetalae</taxon>
        <taxon>rosids</taxon>
        <taxon>fabids</taxon>
        <taxon>Fabales</taxon>
        <taxon>Fabaceae</taxon>
        <taxon>Papilionoideae</taxon>
        <taxon>50 kb inversion clade</taxon>
        <taxon>NPAAA clade</taxon>
        <taxon>indigoferoid/millettioid clade</taxon>
        <taxon>Phaseoleae</taxon>
        <taxon>Phaseolus</taxon>
    </lineage>
</organism>
<dbReference type="PANTHER" id="PTHR33374">
    <property type="entry name" value="ARABINOGALACTAN PROTEIN 20"/>
    <property type="match status" value="1"/>
</dbReference>
<feature type="signal peptide" evidence="2">
    <location>
        <begin position="1"/>
        <end position="31"/>
    </location>
</feature>
<protein>
    <submittedName>
        <fullName evidence="3">Uncharacterized protein</fullName>
    </submittedName>
</protein>
<dbReference type="EMBL" id="CM002289">
    <property type="protein sequence ID" value="ESW30553.1"/>
    <property type="molecule type" value="Genomic_DNA"/>
</dbReference>
<evidence type="ECO:0000313" key="3">
    <source>
        <dbReference type="EMBL" id="ESW30553.1"/>
    </source>
</evidence>
<accession>V7CMG6</accession>
<evidence type="ECO:0000313" key="4">
    <source>
        <dbReference type="Proteomes" id="UP000000226"/>
    </source>
</evidence>
<dbReference type="PhylomeDB" id="V7CMG6"/>
<keyword evidence="2" id="KW-0732">Signal</keyword>
<keyword evidence="1" id="KW-0472">Membrane</keyword>
<dbReference type="OMA" id="MEMFRIS"/>
<dbReference type="eggNOG" id="ENOG502S708">
    <property type="taxonomic scope" value="Eukaryota"/>
</dbReference>
<keyword evidence="4" id="KW-1185">Reference proteome</keyword>
<gene>
    <name evidence="3" type="ORF">PHAVU_002G162600g</name>
</gene>
<dbReference type="InterPro" id="IPR009424">
    <property type="entry name" value="AGP16/20/22/41"/>
</dbReference>
<dbReference type="AlphaFoldDB" id="V7CMG6"/>
<proteinExistence type="predicted"/>
<feature type="transmembrane region" description="Helical" evidence="1">
    <location>
        <begin position="47"/>
        <end position="66"/>
    </location>
</feature>
<dbReference type="Pfam" id="PF06376">
    <property type="entry name" value="AGP"/>
    <property type="match status" value="1"/>
</dbReference>